<feature type="region of interest" description="Disordered" evidence="1">
    <location>
        <begin position="1"/>
        <end position="119"/>
    </location>
</feature>
<protein>
    <recommendedName>
        <fullName evidence="4">EF-hand domain-containing protein</fullName>
    </recommendedName>
</protein>
<dbReference type="RefSeq" id="WP_148577216.1">
    <property type="nucleotide sequence ID" value="NZ_SDKK01000001.1"/>
</dbReference>
<proteinExistence type="predicted"/>
<dbReference type="Proteomes" id="UP000389128">
    <property type="component" value="Unassembled WGS sequence"/>
</dbReference>
<keyword evidence="3" id="KW-1185">Reference proteome</keyword>
<evidence type="ECO:0000256" key="1">
    <source>
        <dbReference type="SAM" id="MobiDB-lite"/>
    </source>
</evidence>
<reference evidence="2 3" key="1">
    <citation type="submission" date="2019-01" db="EMBL/GenBank/DDBJ databases">
        <title>Zoogloea oleivorans genome sequencing and assembly.</title>
        <authorList>
            <person name="Tancsics A."/>
            <person name="Farkas M."/>
            <person name="Kriszt B."/>
            <person name="Maroti G."/>
            <person name="Horvath B."/>
        </authorList>
    </citation>
    <scope>NUCLEOTIDE SEQUENCE [LARGE SCALE GENOMIC DNA]</scope>
    <source>
        <strain evidence="2 3">Buc</strain>
    </source>
</reference>
<evidence type="ECO:0008006" key="4">
    <source>
        <dbReference type="Google" id="ProtNLM"/>
    </source>
</evidence>
<accession>A0A6C2D7W3</accession>
<dbReference type="AlphaFoldDB" id="A0A6C2D7W3"/>
<evidence type="ECO:0000313" key="2">
    <source>
        <dbReference type="EMBL" id="TYC62126.1"/>
    </source>
</evidence>
<dbReference type="Gene3D" id="1.10.238.10">
    <property type="entry name" value="EF-hand"/>
    <property type="match status" value="1"/>
</dbReference>
<dbReference type="EMBL" id="SDKK01000001">
    <property type="protein sequence ID" value="TYC62126.1"/>
    <property type="molecule type" value="Genomic_DNA"/>
</dbReference>
<sequence>MSSSIQKLADALDSQAFSSRMGGAHGAGGMPPPPPPEDDAGFTKDELNSQLSEIDSTDSERSDLISKIVSNFDKADANGDGKVSMQEAMAYDQSSQSRSTSSSTTDTSTASSTSSSQSDAALMHKLMELARAYGPDSDAFNTTSSLTVTA</sequence>
<gene>
    <name evidence="2" type="ORF">ETQ85_00775</name>
</gene>
<evidence type="ECO:0000313" key="3">
    <source>
        <dbReference type="Proteomes" id="UP000389128"/>
    </source>
</evidence>
<feature type="compositionally biased region" description="Low complexity" evidence="1">
    <location>
        <begin position="92"/>
        <end position="119"/>
    </location>
</feature>
<name>A0A6C2D7W3_9RHOO</name>
<dbReference type="OrthoDB" id="8590058at2"/>
<organism evidence="2 3">
    <name type="scientific">Zoogloea oleivorans</name>
    <dbReference type="NCBI Taxonomy" id="1552750"/>
    <lineage>
        <taxon>Bacteria</taxon>
        <taxon>Pseudomonadati</taxon>
        <taxon>Pseudomonadota</taxon>
        <taxon>Betaproteobacteria</taxon>
        <taxon>Rhodocyclales</taxon>
        <taxon>Zoogloeaceae</taxon>
        <taxon>Zoogloea</taxon>
    </lineage>
</organism>
<comment type="caution">
    <text evidence="2">The sequence shown here is derived from an EMBL/GenBank/DDBJ whole genome shotgun (WGS) entry which is preliminary data.</text>
</comment>